<dbReference type="Gene3D" id="1.10.8.500">
    <property type="entry name" value="HAMP domain in histidine kinase"/>
    <property type="match status" value="1"/>
</dbReference>
<dbReference type="OrthoDB" id="9804645at2"/>
<dbReference type="PANTHER" id="PTHR44936:SF10">
    <property type="entry name" value="SENSOR PROTEIN RSTB"/>
    <property type="match status" value="1"/>
</dbReference>
<keyword evidence="4" id="KW-1003">Cell membrane</keyword>
<sequence length="457" mass="51295">MVFRSLFWRIFATFWLAILSAVGLTMLLGHLADQDSWILAQHPGLRDLPEQWVQRYENEGPAAAQGLLEQRKGRYGIDVLVLGENGSPLVRGTLPPRIFDQDLDQPQRQQRPGPGARDPNRPLPWRRLTDEYTSSSGQNYLFIYHLPTPELGAWRRQSLFWPVGMLAIATVVLTLFSLLLTLSLTRPLNHLRRAVHDLGQTAYQQDTLARLARRKDELGVLAGDFNRMGAHLQRLIDSQRQLLRDVSHELRSPLARLRIALALAERSDPHDLGNMWPRLTLECDRLETLIGEILALARQEADPGPPEQLELHPLLEGLVEDAQLSAPQQRIELDVPLALRLDGWPDVLERALDNLLRNALRFNPPTRPIVISAAVAEGEVRIQVRDHGPGVRAEDLPRLGEPFFRSDQQQATGYGLGLAIARRAVERHGGELHLSNHPDGGFLATVTLPLRPVLANG</sequence>
<dbReference type="Gene3D" id="1.10.287.130">
    <property type="match status" value="1"/>
</dbReference>
<dbReference type="CDD" id="cd06225">
    <property type="entry name" value="HAMP"/>
    <property type="match status" value="1"/>
</dbReference>
<proteinExistence type="predicted"/>
<dbReference type="GO" id="GO:0000155">
    <property type="term" value="F:phosphorelay sensor kinase activity"/>
    <property type="evidence" value="ECO:0007669"/>
    <property type="project" value="InterPro"/>
</dbReference>
<reference evidence="14 15" key="1">
    <citation type="submission" date="2016-01" db="EMBL/GenBank/DDBJ databases">
        <title>Annotation of Pseudomonas oryzihabitans USDA-ARS-USMARC-56511.</title>
        <authorList>
            <person name="Harhay G.P."/>
            <person name="Harhay D.M."/>
            <person name="Smith T.P.L."/>
            <person name="Bono J.L."/>
            <person name="Heaton M.P."/>
            <person name="Clawson M.L."/>
            <person name="Chitko-Mckown C.G."/>
            <person name="Capik S.F."/>
            <person name="DeDonder K.D."/>
            <person name="Apley M.D."/>
            <person name="Lubbers B.V."/>
            <person name="White B.J."/>
            <person name="Larson R.L."/>
        </authorList>
    </citation>
    <scope>NUCLEOTIDE SEQUENCE [LARGE SCALE GENOMIC DNA]</scope>
    <source>
        <strain evidence="14 15">USDA-ARS-USMARC-56511</strain>
    </source>
</reference>
<dbReference type="EMBL" id="CP013987">
    <property type="protein sequence ID" value="ALZ84829.1"/>
    <property type="molecule type" value="Genomic_DNA"/>
</dbReference>
<keyword evidence="9" id="KW-0067">ATP-binding</keyword>
<evidence type="ECO:0000256" key="7">
    <source>
        <dbReference type="ARBA" id="ARBA00022741"/>
    </source>
</evidence>
<dbReference type="Gene3D" id="3.30.565.10">
    <property type="entry name" value="Histidine kinase-like ATPase, C-terminal domain"/>
    <property type="match status" value="1"/>
</dbReference>
<dbReference type="PRINTS" id="PR00344">
    <property type="entry name" value="BCTRLSENSOR"/>
</dbReference>
<dbReference type="EC" id="2.7.13.3" evidence="3"/>
<dbReference type="InterPro" id="IPR036097">
    <property type="entry name" value="HisK_dim/P_sf"/>
</dbReference>
<comment type="catalytic activity">
    <reaction evidence="1">
        <text>ATP + protein L-histidine = ADP + protein N-phospho-L-histidine.</text>
        <dbReference type="EC" id="2.7.13.3"/>
    </reaction>
</comment>
<evidence type="ECO:0000256" key="3">
    <source>
        <dbReference type="ARBA" id="ARBA00012438"/>
    </source>
</evidence>
<evidence type="ECO:0000256" key="10">
    <source>
        <dbReference type="SAM" id="MobiDB-lite"/>
    </source>
</evidence>
<keyword evidence="11" id="KW-0812">Transmembrane</keyword>
<evidence type="ECO:0000256" key="2">
    <source>
        <dbReference type="ARBA" id="ARBA00004651"/>
    </source>
</evidence>
<dbReference type="InterPro" id="IPR005467">
    <property type="entry name" value="His_kinase_dom"/>
</dbReference>
<dbReference type="InterPro" id="IPR050980">
    <property type="entry name" value="2C_sensor_his_kinase"/>
</dbReference>
<keyword evidence="11" id="KW-0472">Membrane</keyword>
<dbReference type="CDD" id="cd00075">
    <property type="entry name" value="HATPase"/>
    <property type="match status" value="1"/>
</dbReference>
<dbReference type="PROSITE" id="PS50885">
    <property type="entry name" value="HAMP"/>
    <property type="match status" value="1"/>
</dbReference>
<dbReference type="SMART" id="SM00304">
    <property type="entry name" value="HAMP"/>
    <property type="match status" value="1"/>
</dbReference>
<dbReference type="PANTHER" id="PTHR44936">
    <property type="entry name" value="SENSOR PROTEIN CREC"/>
    <property type="match status" value="1"/>
</dbReference>
<keyword evidence="6" id="KW-0808">Transferase</keyword>
<dbReference type="InterPro" id="IPR003660">
    <property type="entry name" value="HAMP_dom"/>
</dbReference>
<evidence type="ECO:0000313" key="15">
    <source>
        <dbReference type="Proteomes" id="UP000064137"/>
    </source>
</evidence>
<keyword evidence="11" id="KW-1133">Transmembrane helix</keyword>
<dbReference type="InterPro" id="IPR036890">
    <property type="entry name" value="HATPase_C_sf"/>
</dbReference>
<dbReference type="RefSeq" id="WP_059315004.1">
    <property type="nucleotide sequence ID" value="NZ_CP013987.1"/>
</dbReference>
<dbReference type="GO" id="GO:0005886">
    <property type="term" value="C:plasma membrane"/>
    <property type="evidence" value="ECO:0007669"/>
    <property type="project" value="UniProtKB-SubCell"/>
</dbReference>
<feature type="transmembrane region" description="Helical" evidence="11">
    <location>
        <begin position="6"/>
        <end position="28"/>
    </location>
</feature>
<dbReference type="Pfam" id="PF02518">
    <property type="entry name" value="HATPase_c"/>
    <property type="match status" value="1"/>
</dbReference>
<dbReference type="SUPFAM" id="SSF47384">
    <property type="entry name" value="Homodimeric domain of signal transducing histidine kinase"/>
    <property type="match status" value="1"/>
</dbReference>
<dbReference type="CDD" id="cd00082">
    <property type="entry name" value="HisKA"/>
    <property type="match status" value="1"/>
</dbReference>
<feature type="compositionally biased region" description="Low complexity" evidence="10">
    <location>
        <begin position="104"/>
        <end position="117"/>
    </location>
</feature>
<evidence type="ECO:0000256" key="11">
    <source>
        <dbReference type="SAM" id="Phobius"/>
    </source>
</evidence>
<dbReference type="Pfam" id="PF00512">
    <property type="entry name" value="HisKA"/>
    <property type="match status" value="1"/>
</dbReference>
<name>A0A0U4WRW0_9PSED</name>
<dbReference type="InterPro" id="IPR003661">
    <property type="entry name" value="HisK_dim/P_dom"/>
</dbReference>
<dbReference type="InterPro" id="IPR004358">
    <property type="entry name" value="Sig_transdc_His_kin-like_C"/>
</dbReference>
<evidence type="ECO:0000256" key="8">
    <source>
        <dbReference type="ARBA" id="ARBA00022777"/>
    </source>
</evidence>
<comment type="subcellular location">
    <subcellularLocation>
        <location evidence="2">Cell membrane</location>
        <topology evidence="2">Multi-pass membrane protein</topology>
    </subcellularLocation>
</comment>
<feature type="region of interest" description="Disordered" evidence="10">
    <location>
        <begin position="95"/>
        <end position="127"/>
    </location>
</feature>
<dbReference type="PROSITE" id="PS50109">
    <property type="entry name" value="HIS_KIN"/>
    <property type="match status" value="1"/>
</dbReference>
<feature type="domain" description="HAMP" evidence="13">
    <location>
        <begin position="182"/>
        <end position="237"/>
    </location>
</feature>
<evidence type="ECO:0000259" key="13">
    <source>
        <dbReference type="PROSITE" id="PS50885"/>
    </source>
</evidence>
<evidence type="ECO:0000256" key="9">
    <source>
        <dbReference type="ARBA" id="ARBA00022840"/>
    </source>
</evidence>
<gene>
    <name evidence="14" type="ORF">APT59_11720</name>
</gene>
<accession>A0A0U4WRW0</accession>
<keyword evidence="8 14" id="KW-0418">Kinase</keyword>
<feature type="domain" description="Histidine kinase" evidence="12">
    <location>
        <begin position="245"/>
        <end position="452"/>
    </location>
</feature>
<dbReference type="Proteomes" id="UP000064137">
    <property type="component" value="Chromosome"/>
</dbReference>
<keyword evidence="5" id="KW-0597">Phosphoprotein</keyword>
<dbReference type="SUPFAM" id="SSF55874">
    <property type="entry name" value="ATPase domain of HSP90 chaperone/DNA topoisomerase II/histidine kinase"/>
    <property type="match status" value="1"/>
</dbReference>
<dbReference type="SUPFAM" id="SSF158472">
    <property type="entry name" value="HAMP domain-like"/>
    <property type="match status" value="1"/>
</dbReference>
<dbReference type="Pfam" id="PF00672">
    <property type="entry name" value="HAMP"/>
    <property type="match status" value="1"/>
</dbReference>
<dbReference type="KEGG" id="por:APT59_11720"/>
<evidence type="ECO:0000259" key="12">
    <source>
        <dbReference type="PROSITE" id="PS50109"/>
    </source>
</evidence>
<dbReference type="SMART" id="SM00388">
    <property type="entry name" value="HisKA"/>
    <property type="match status" value="1"/>
</dbReference>
<evidence type="ECO:0000256" key="5">
    <source>
        <dbReference type="ARBA" id="ARBA00022553"/>
    </source>
</evidence>
<protein>
    <recommendedName>
        <fullName evidence="3">histidine kinase</fullName>
        <ecNumber evidence="3">2.7.13.3</ecNumber>
    </recommendedName>
</protein>
<dbReference type="SMART" id="SM00387">
    <property type="entry name" value="HATPase_c"/>
    <property type="match status" value="1"/>
</dbReference>
<evidence type="ECO:0000256" key="1">
    <source>
        <dbReference type="ARBA" id="ARBA00000085"/>
    </source>
</evidence>
<keyword evidence="7" id="KW-0547">Nucleotide-binding</keyword>
<dbReference type="GO" id="GO:0005524">
    <property type="term" value="F:ATP binding"/>
    <property type="evidence" value="ECO:0007669"/>
    <property type="project" value="UniProtKB-KW"/>
</dbReference>
<dbReference type="InterPro" id="IPR003594">
    <property type="entry name" value="HATPase_dom"/>
</dbReference>
<organism evidence="14 15">
    <name type="scientific">Pseudomonas oryzihabitans</name>
    <dbReference type="NCBI Taxonomy" id="47885"/>
    <lineage>
        <taxon>Bacteria</taxon>
        <taxon>Pseudomonadati</taxon>
        <taxon>Pseudomonadota</taxon>
        <taxon>Gammaproteobacteria</taxon>
        <taxon>Pseudomonadales</taxon>
        <taxon>Pseudomonadaceae</taxon>
        <taxon>Pseudomonas</taxon>
    </lineage>
</organism>
<feature type="transmembrane region" description="Helical" evidence="11">
    <location>
        <begin position="159"/>
        <end position="184"/>
    </location>
</feature>
<evidence type="ECO:0000256" key="6">
    <source>
        <dbReference type="ARBA" id="ARBA00022679"/>
    </source>
</evidence>
<evidence type="ECO:0000313" key="14">
    <source>
        <dbReference type="EMBL" id="ALZ84829.1"/>
    </source>
</evidence>
<dbReference type="AlphaFoldDB" id="A0A0U4WRW0"/>
<evidence type="ECO:0000256" key="4">
    <source>
        <dbReference type="ARBA" id="ARBA00022475"/>
    </source>
</evidence>